<reference evidence="8 9" key="1">
    <citation type="journal article" date="2021" name="Sci. Rep.">
        <title>The distribution of antibiotic resistance genes in chicken gut microbiota commensals.</title>
        <authorList>
            <person name="Juricova H."/>
            <person name="Matiasovicova J."/>
            <person name="Kubasova T."/>
            <person name="Cejkova D."/>
            <person name="Rychlik I."/>
        </authorList>
    </citation>
    <scope>NUCLEOTIDE SEQUENCE [LARGE SCALE GENOMIC DNA]</scope>
    <source>
        <strain evidence="8 9">An562</strain>
    </source>
</reference>
<dbReference type="Pfam" id="PF02540">
    <property type="entry name" value="NAD_synthase"/>
    <property type="match status" value="1"/>
</dbReference>
<gene>
    <name evidence="8" type="primary">nadE</name>
    <name evidence="8" type="ORF">H5985_06305</name>
</gene>
<dbReference type="InterPro" id="IPR003694">
    <property type="entry name" value="NAD_synthase"/>
</dbReference>
<evidence type="ECO:0000259" key="7">
    <source>
        <dbReference type="Pfam" id="PF02540"/>
    </source>
</evidence>
<keyword evidence="4 5" id="KW-0520">NAD</keyword>
<comment type="pathway">
    <text evidence="5">Cofactor biosynthesis; NAD(+) biosynthesis; NAD(+) from deamido-NAD(+) (L-Gln route): step 1/1.</text>
</comment>
<dbReference type="InterPro" id="IPR014729">
    <property type="entry name" value="Rossmann-like_a/b/a_fold"/>
</dbReference>
<comment type="catalytic activity">
    <reaction evidence="5">
        <text>deamido-NAD(+) + L-glutamine + ATP + H2O = L-glutamate + AMP + diphosphate + NAD(+) + H(+)</text>
        <dbReference type="Rhea" id="RHEA:24384"/>
        <dbReference type="ChEBI" id="CHEBI:15377"/>
        <dbReference type="ChEBI" id="CHEBI:15378"/>
        <dbReference type="ChEBI" id="CHEBI:29985"/>
        <dbReference type="ChEBI" id="CHEBI:30616"/>
        <dbReference type="ChEBI" id="CHEBI:33019"/>
        <dbReference type="ChEBI" id="CHEBI:57540"/>
        <dbReference type="ChEBI" id="CHEBI:58359"/>
        <dbReference type="ChEBI" id="CHEBI:58437"/>
        <dbReference type="ChEBI" id="CHEBI:456215"/>
        <dbReference type="EC" id="6.3.5.1"/>
    </reaction>
</comment>
<dbReference type="PIRSF" id="PIRSF006630">
    <property type="entry name" value="NADS_GAT"/>
    <property type="match status" value="1"/>
</dbReference>
<feature type="domain" description="NAD/GMP synthase" evidence="7">
    <location>
        <begin position="200"/>
        <end position="444"/>
    </location>
</feature>
<dbReference type="PANTHER" id="PTHR23090">
    <property type="entry name" value="NH 3 /GLUTAMINE-DEPENDENT NAD + SYNTHETASE"/>
    <property type="match status" value="1"/>
</dbReference>
<evidence type="ECO:0000256" key="5">
    <source>
        <dbReference type="PIRNR" id="PIRNR006630"/>
    </source>
</evidence>
<keyword evidence="1 5" id="KW-0436">Ligase</keyword>
<keyword evidence="9" id="KW-1185">Reference proteome</keyword>
<dbReference type="GO" id="GO:0008795">
    <property type="term" value="F:NAD+ synthase activity"/>
    <property type="evidence" value="ECO:0007669"/>
    <property type="project" value="UniProtKB-EC"/>
</dbReference>
<proteinExistence type="inferred from homology"/>
<protein>
    <recommendedName>
        <fullName evidence="5">Glutamine-dependent NAD(+) synthetase</fullName>
        <ecNumber evidence="5">6.3.5.1</ecNumber>
    </recommendedName>
    <alternativeName>
        <fullName evidence="5">NAD(+) synthase [glutamine-hydrolyzing]</fullName>
    </alternativeName>
</protein>
<dbReference type="CDD" id="cd00553">
    <property type="entry name" value="NAD_synthase"/>
    <property type="match status" value="1"/>
</dbReference>
<dbReference type="EMBL" id="JACJKX010000010">
    <property type="protein sequence ID" value="MBM6928879.1"/>
    <property type="molecule type" value="Genomic_DNA"/>
</dbReference>
<dbReference type="Proteomes" id="UP000777002">
    <property type="component" value="Unassembled WGS sequence"/>
</dbReference>
<dbReference type="NCBIfam" id="TIGR00552">
    <property type="entry name" value="nadE"/>
    <property type="match status" value="1"/>
</dbReference>
<evidence type="ECO:0000256" key="4">
    <source>
        <dbReference type="ARBA" id="ARBA00023027"/>
    </source>
</evidence>
<evidence type="ECO:0000256" key="1">
    <source>
        <dbReference type="ARBA" id="ARBA00022598"/>
    </source>
</evidence>
<name>A0ABS2GTU6_9BURK</name>
<comment type="similarity">
    <text evidence="5">In the C-terminal section; belongs to the NAD synthetase family.</text>
</comment>
<sequence>MIYVHAYPFRPDDPERNVRSIVTSARDKNLKTGDVLIFPFQALNGSVQDFWLTRPENRERNQKWIGKLTESLKNSDVRVILPAVMPQGLGVFSIEKGTLRTLDFQWQKGGISVMSEDSGLDYDLNFKSAAVGEVFTETDSHNLLVIDGQGFVDGKVWLGQCKVVKNGRTRANYMAYPWAFTPEEGQVCWLDEYHEKFAAMQMALKLYMKRCGFEQISLGLSGGLDSAVVACLAASVVGAENVHAYVLPSSYTSEESFTDARALASNLGLKLRELPIMPAVDLLEQTALQYVPYWGNKALMRENLQARVRGILLMAVSNADRSLVLNTGNKSELAVGYCTLYGDMIGGLAPLADVYKSDLYKMCSTVEYLARMIPANILKKAPTAELRENQKDEDSLPPYPVLDAVLKDLFEGHSDGKKLRKKYGSDLAVKVVKLVKGARFKHNQAPLGVQLSVCPVKGLPQAFYEGLLPKQL</sequence>
<evidence type="ECO:0000256" key="3">
    <source>
        <dbReference type="ARBA" id="ARBA00022840"/>
    </source>
</evidence>
<dbReference type="RefSeq" id="WP_205050469.1">
    <property type="nucleotide sequence ID" value="NZ_JACJKX010000010.1"/>
</dbReference>
<keyword evidence="2 5" id="KW-0547">Nucleotide-binding</keyword>
<dbReference type="Gene3D" id="3.40.50.620">
    <property type="entry name" value="HUPs"/>
    <property type="match status" value="1"/>
</dbReference>
<accession>A0ABS2GTU6</accession>
<evidence type="ECO:0000256" key="2">
    <source>
        <dbReference type="ARBA" id="ARBA00022741"/>
    </source>
</evidence>
<dbReference type="EC" id="6.3.5.1" evidence="5"/>
<evidence type="ECO:0000256" key="6">
    <source>
        <dbReference type="RuleBase" id="RU003811"/>
    </source>
</evidence>
<evidence type="ECO:0000313" key="8">
    <source>
        <dbReference type="EMBL" id="MBM6928879.1"/>
    </source>
</evidence>
<comment type="caution">
    <text evidence="8">The sequence shown here is derived from an EMBL/GenBank/DDBJ whole genome shotgun (WGS) entry which is preliminary data.</text>
</comment>
<keyword evidence="3 5" id="KW-0067">ATP-binding</keyword>
<comment type="similarity">
    <text evidence="6">Belongs to the NAD synthetase family.</text>
</comment>
<dbReference type="SUPFAM" id="SSF52402">
    <property type="entry name" value="Adenine nucleotide alpha hydrolases-like"/>
    <property type="match status" value="1"/>
</dbReference>
<dbReference type="InterPro" id="IPR022310">
    <property type="entry name" value="NAD/GMP_synthase"/>
</dbReference>
<organism evidence="8 9">
    <name type="scientific">Parasutterella secunda</name>
    <dbReference type="NCBI Taxonomy" id="626947"/>
    <lineage>
        <taxon>Bacteria</taxon>
        <taxon>Pseudomonadati</taxon>
        <taxon>Pseudomonadota</taxon>
        <taxon>Betaproteobacteria</taxon>
        <taxon>Burkholderiales</taxon>
        <taxon>Sutterellaceae</taxon>
        <taxon>Parasutterella</taxon>
    </lineage>
</organism>
<dbReference type="PANTHER" id="PTHR23090:SF9">
    <property type="entry name" value="GLUTAMINE-DEPENDENT NAD(+) SYNTHETASE"/>
    <property type="match status" value="1"/>
</dbReference>
<evidence type="ECO:0000313" key="9">
    <source>
        <dbReference type="Proteomes" id="UP000777002"/>
    </source>
</evidence>
<dbReference type="InterPro" id="IPR014445">
    <property type="entry name" value="Gln-dep_NAD_synthase"/>
</dbReference>